<gene>
    <name evidence="9" type="ORF">JI748_12860</name>
</gene>
<feature type="transmembrane region" description="Helical" evidence="7">
    <location>
        <begin position="201"/>
        <end position="226"/>
    </location>
</feature>
<evidence type="ECO:0000256" key="5">
    <source>
        <dbReference type="ARBA" id="ARBA00022989"/>
    </source>
</evidence>
<reference evidence="9 10" key="1">
    <citation type="submission" date="2021-01" db="EMBL/GenBank/DDBJ databases">
        <title>Genome seq and assembly of Devosia sp. LEGU1.</title>
        <authorList>
            <person name="Chhetri G."/>
        </authorList>
    </citation>
    <scope>NUCLEOTIDE SEQUENCE [LARGE SCALE GENOMIC DNA]</scope>
    <source>
        <strain evidence="9 10">LEGU1</strain>
    </source>
</reference>
<evidence type="ECO:0000256" key="3">
    <source>
        <dbReference type="ARBA" id="ARBA00022475"/>
    </source>
</evidence>
<dbReference type="Gene3D" id="1.10.3720.10">
    <property type="entry name" value="MetI-like"/>
    <property type="match status" value="1"/>
</dbReference>
<dbReference type="PANTHER" id="PTHR43744:SF12">
    <property type="entry name" value="ABC TRANSPORTER PERMEASE PROTEIN MG189-RELATED"/>
    <property type="match status" value="1"/>
</dbReference>
<name>A0ABX7C604_9HYPH</name>
<evidence type="ECO:0000313" key="9">
    <source>
        <dbReference type="EMBL" id="QQR38649.1"/>
    </source>
</evidence>
<protein>
    <submittedName>
        <fullName evidence="9">Carbohydrate ABC transporter permease</fullName>
    </submittedName>
</protein>
<dbReference type="SUPFAM" id="SSF161098">
    <property type="entry name" value="MetI-like"/>
    <property type="match status" value="1"/>
</dbReference>
<dbReference type="Proteomes" id="UP000595857">
    <property type="component" value="Chromosome"/>
</dbReference>
<feature type="transmembrane region" description="Helical" evidence="7">
    <location>
        <begin position="159"/>
        <end position="180"/>
    </location>
</feature>
<dbReference type="PANTHER" id="PTHR43744">
    <property type="entry name" value="ABC TRANSPORTER PERMEASE PROTEIN MG189-RELATED-RELATED"/>
    <property type="match status" value="1"/>
</dbReference>
<feature type="transmembrane region" description="Helical" evidence="7">
    <location>
        <begin position="90"/>
        <end position="116"/>
    </location>
</feature>
<evidence type="ECO:0000256" key="1">
    <source>
        <dbReference type="ARBA" id="ARBA00004651"/>
    </source>
</evidence>
<sequence>MSVAESRSTALAADTSPRDRTRRGLDIGGVILTLVTVVFAVLWAFPLYWGIITSLKPETQVIAKTVDFLPRTWTFEAYWSVFVNTMIGRWYLNSLVTSVGVTVLTLIISATTAYALSQLRFPGRTVIWYMILASFMVPVAALIVNHFILMAQFGLINNWLGVIFPQLIHPVVIIVYKNFFDSVPKEFREAAKMDSASEWRIFSRIYLPMNWGITTALAIVTFIGAWNNFLWPFLAVSRPEMMNVAVGITQVNDAFGVAYARELAGAILAALLVAVLYLIFQRRVTQAIMLSAGVKG</sequence>
<evidence type="ECO:0000313" key="10">
    <source>
        <dbReference type="Proteomes" id="UP000595857"/>
    </source>
</evidence>
<comment type="similarity">
    <text evidence="7">Belongs to the binding-protein-dependent transport system permease family.</text>
</comment>
<evidence type="ECO:0000256" key="2">
    <source>
        <dbReference type="ARBA" id="ARBA00022448"/>
    </source>
</evidence>
<evidence type="ECO:0000259" key="8">
    <source>
        <dbReference type="PROSITE" id="PS50928"/>
    </source>
</evidence>
<evidence type="ECO:0000256" key="6">
    <source>
        <dbReference type="ARBA" id="ARBA00023136"/>
    </source>
</evidence>
<keyword evidence="6 7" id="KW-0472">Membrane</keyword>
<dbReference type="EMBL" id="CP068046">
    <property type="protein sequence ID" value="QQR38649.1"/>
    <property type="molecule type" value="Genomic_DNA"/>
</dbReference>
<dbReference type="CDD" id="cd06261">
    <property type="entry name" value="TM_PBP2"/>
    <property type="match status" value="1"/>
</dbReference>
<keyword evidence="3" id="KW-1003">Cell membrane</keyword>
<evidence type="ECO:0000256" key="7">
    <source>
        <dbReference type="RuleBase" id="RU363032"/>
    </source>
</evidence>
<keyword evidence="5 7" id="KW-1133">Transmembrane helix</keyword>
<dbReference type="RefSeq" id="WP_201631289.1">
    <property type="nucleotide sequence ID" value="NZ_CP068046.1"/>
</dbReference>
<feature type="domain" description="ABC transmembrane type-1" evidence="8">
    <location>
        <begin position="91"/>
        <end position="280"/>
    </location>
</feature>
<organism evidence="9 10">
    <name type="scientific">Devosia rhizoryzae</name>
    <dbReference type="NCBI Taxonomy" id="2774137"/>
    <lineage>
        <taxon>Bacteria</taxon>
        <taxon>Pseudomonadati</taxon>
        <taxon>Pseudomonadota</taxon>
        <taxon>Alphaproteobacteria</taxon>
        <taxon>Hyphomicrobiales</taxon>
        <taxon>Devosiaceae</taxon>
        <taxon>Devosia</taxon>
    </lineage>
</organism>
<accession>A0ABX7C604</accession>
<keyword evidence="10" id="KW-1185">Reference proteome</keyword>
<dbReference type="InterPro" id="IPR000515">
    <property type="entry name" value="MetI-like"/>
</dbReference>
<dbReference type="PROSITE" id="PS50928">
    <property type="entry name" value="ABC_TM1"/>
    <property type="match status" value="1"/>
</dbReference>
<dbReference type="InterPro" id="IPR035906">
    <property type="entry name" value="MetI-like_sf"/>
</dbReference>
<comment type="subcellular location">
    <subcellularLocation>
        <location evidence="1 7">Cell membrane</location>
        <topology evidence="1 7">Multi-pass membrane protein</topology>
    </subcellularLocation>
</comment>
<dbReference type="Pfam" id="PF00528">
    <property type="entry name" value="BPD_transp_1"/>
    <property type="match status" value="1"/>
</dbReference>
<feature type="transmembrane region" description="Helical" evidence="7">
    <location>
        <begin position="27"/>
        <end position="49"/>
    </location>
</feature>
<keyword evidence="2 7" id="KW-0813">Transport</keyword>
<evidence type="ECO:0000256" key="4">
    <source>
        <dbReference type="ARBA" id="ARBA00022692"/>
    </source>
</evidence>
<feature type="transmembrane region" description="Helical" evidence="7">
    <location>
        <begin position="128"/>
        <end position="153"/>
    </location>
</feature>
<keyword evidence="4 7" id="KW-0812">Transmembrane</keyword>
<feature type="transmembrane region" description="Helical" evidence="7">
    <location>
        <begin position="263"/>
        <end position="280"/>
    </location>
</feature>
<proteinExistence type="inferred from homology"/>